<evidence type="ECO:0000313" key="2">
    <source>
        <dbReference type="Proteomes" id="UP000585905"/>
    </source>
</evidence>
<comment type="caution">
    <text evidence="1">The sequence shown here is derived from an EMBL/GenBank/DDBJ whole genome shotgun (WGS) entry which is preliminary data.</text>
</comment>
<evidence type="ECO:0000313" key="1">
    <source>
        <dbReference type="EMBL" id="MBA8847745.1"/>
    </source>
</evidence>
<dbReference type="EMBL" id="JACGWX010000002">
    <property type="protein sequence ID" value="MBA8847745.1"/>
    <property type="molecule type" value="Genomic_DNA"/>
</dbReference>
<gene>
    <name evidence="1" type="ORF">FHX53_001330</name>
</gene>
<keyword evidence="2" id="KW-1185">Reference proteome</keyword>
<accession>A0A839EEK9</accession>
<organism evidence="1 2">
    <name type="scientific">Microcella alkalica</name>
    <dbReference type="NCBI Taxonomy" id="355930"/>
    <lineage>
        <taxon>Bacteria</taxon>
        <taxon>Bacillati</taxon>
        <taxon>Actinomycetota</taxon>
        <taxon>Actinomycetes</taxon>
        <taxon>Micrococcales</taxon>
        <taxon>Microbacteriaceae</taxon>
        <taxon>Microcella</taxon>
    </lineage>
</organism>
<protein>
    <recommendedName>
        <fullName evidence="3">Bacterial Pleckstrin homology domain-containing protein</fullName>
    </recommendedName>
</protein>
<dbReference type="RefSeq" id="WP_182490535.1">
    <property type="nucleotide sequence ID" value="NZ_BAAAOV010000005.1"/>
</dbReference>
<sequence>MPTTIHADRTGLTLRLGLLDRVLALRGDARIRAADVAEIAVVPDGLDSVTGIRAPGLGIPGARKIGTWRRRQGATVAVVRGRGPALSITATGGPVRRVVLSTPDAAERATALRAALAGEGS</sequence>
<dbReference type="AlphaFoldDB" id="A0A839EEK9"/>
<dbReference type="Proteomes" id="UP000585905">
    <property type="component" value="Unassembled WGS sequence"/>
</dbReference>
<proteinExistence type="predicted"/>
<name>A0A839EEK9_9MICO</name>
<reference evidence="1 2" key="1">
    <citation type="submission" date="2020-07" db="EMBL/GenBank/DDBJ databases">
        <title>Sequencing the genomes of 1000 actinobacteria strains.</title>
        <authorList>
            <person name="Klenk H.-P."/>
        </authorList>
    </citation>
    <scope>NUCLEOTIDE SEQUENCE [LARGE SCALE GENOMIC DNA]</scope>
    <source>
        <strain evidence="1 2">DSM 19663</strain>
    </source>
</reference>
<evidence type="ECO:0008006" key="3">
    <source>
        <dbReference type="Google" id="ProtNLM"/>
    </source>
</evidence>